<name>A0A0C9XEC1_9AGAR</name>
<dbReference type="Gene3D" id="1.10.510.10">
    <property type="entry name" value="Transferase(Phosphotransferase) domain 1"/>
    <property type="match status" value="1"/>
</dbReference>
<organism evidence="2 3">
    <name type="scientific">Laccaria amethystina LaAM-08-1</name>
    <dbReference type="NCBI Taxonomy" id="1095629"/>
    <lineage>
        <taxon>Eukaryota</taxon>
        <taxon>Fungi</taxon>
        <taxon>Dikarya</taxon>
        <taxon>Basidiomycota</taxon>
        <taxon>Agaricomycotina</taxon>
        <taxon>Agaricomycetes</taxon>
        <taxon>Agaricomycetidae</taxon>
        <taxon>Agaricales</taxon>
        <taxon>Agaricineae</taxon>
        <taxon>Hydnangiaceae</taxon>
        <taxon>Laccaria</taxon>
    </lineage>
</organism>
<reference evidence="3" key="2">
    <citation type="submission" date="2015-01" db="EMBL/GenBank/DDBJ databases">
        <title>Evolutionary Origins and Diversification of the Mycorrhizal Mutualists.</title>
        <authorList>
            <consortium name="DOE Joint Genome Institute"/>
            <consortium name="Mycorrhizal Genomics Consortium"/>
            <person name="Kohler A."/>
            <person name="Kuo A."/>
            <person name="Nagy L.G."/>
            <person name="Floudas D."/>
            <person name="Copeland A."/>
            <person name="Barry K.W."/>
            <person name="Cichocki N."/>
            <person name="Veneault-Fourrey C."/>
            <person name="LaButti K."/>
            <person name="Lindquist E.A."/>
            <person name="Lipzen A."/>
            <person name="Lundell T."/>
            <person name="Morin E."/>
            <person name="Murat C."/>
            <person name="Riley R."/>
            <person name="Ohm R."/>
            <person name="Sun H."/>
            <person name="Tunlid A."/>
            <person name="Henrissat B."/>
            <person name="Grigoriev I.V."/>
            <person name="Hibbett D.S."/>
            <person name="Martin F."/>
        </authorList>
    </citation>
    <scope>NUCLEOTIDE SEQUENCE [LARGE SCALE GENOMIC DNA]</scope>
    <source>
        <strain evidence="3">LaAM-08-1</strain>
    </source>
</reference>
<evidence type="ECO:0000256" key="1">
    <source>
        <dbReference type="SAM" id="MobiDB-lite"/>
    </source>
</evidence>
<evidence type="ECO:0000313" key="2">
    <source>
        <dbReference type="EMBL" id="KIK03261.1"/>
    </source>
</evidence>
<proteinExistence type="predicted"/>
<sequence>MLLGLGRLPQKSWKRREESSEYFDEDGEFLSDSERVQGPFPPNRLAKFECGGINEEEEQASEELVRRMIKYEPGERSV</sequence>
<accession>A0A0C9XEC1</accession>
<feature type="region of interest" description="Disordered" evidence="1">
    <location>
        <begin position="24"/>
        <end position="43"/>
    </location>
</feature>
<dbReference type="AlphaFoldDB" id="A0A0C9XEC1"/>
<keyword evidence="3" id="KW-1185">Reference proteome</keyword>
<protein>
    <submittedName>
        <fullName evidence="2">Uncharacterized protein</fullName>
    </submittedName>
</protein>
<dbReference type="HOGENOM" id="CLU_2622413_0_0_1"/>
<dbReference type="EMBL" id="KN838582">
    <property type="protein sequence ID" value="KIK03261.1"/>
    <property type="molecule type" value="Genomic_DNA"/>
</dbReference>
<gene>
    <name evidence="2" type="ORF">K443DRAFT_676934</name>
</gene>
<reference evidence="2 3" key="1">
    <citation type="submission" date="2014-04" db="EMBL/GenBank/DDBJ databases">
        <authorList>
            <consortium name="DOE Joint Genome Institute"/>
            <person name="Kuo A."/>
            <person name="Kohler A."/>
            <person name="Nagy L.G."/>
            <person name="Floudas D."/>
            <person name="Copeland A."/>
            <person name="Barry K.W."/>
            <person name="Cichocki N."/>
            <person name="Veneault-Fourrey C."/>
            <person name="LaButti K."/>
            <person name="Lindquist E.A."/>
            <person name="Lipzen A."/>
            <person name="Lundell T."/>
            <person name="Morin E."/>
            <person name="Murat C."/>
            <person name="Sun H."/>
            <person name="Tunlid A."/>
            <person name="Henrissat B."/>
            <person name="Grigoriev I.V."/>
            <person name="Hibbett D.S."/>
            <person name="Martin F."/>
            <person name="Nordberg H.P."/>
            <person name="Cantor M.N."/>
            <person name="Hua S.X."/>
        </authorList>
    </citation>
    <scope>NUCLEOTIDE SEQUENCE [LARGE SCALE GENOMIC DNA]</scope>
    <source>
        <strain evidence="2 3">LaAM-08-1</strain>
    </source>
</reference>
<evidence type="ECO:0000313" key="3">
    <source>
        <dbReference type="Proteomes" id="UP000054477"/>
    </source>
</evidence>
<dbReference type="Proteomes" id="UP000054477">
    <property type="component" value="Unassembled WGS sequence"/>
</dbReference>